<evidence type="ECO:0000259" key="16">
    <source>
        <dbReference type="PROSITE" id="PS50109"/>
    </source>
</evidence>
<evidence type="ECO:0000256" key="13">
    <source>
        <dbReference type="ARBA" id="ARBA00023136"/>
    </source>
</evidence>
<keyword evidence="10" id="KW-0067">ATP-binding</keyword>
<reference evidence="17" key="2">
    <citation type="submission" date="2019-10" db="EMBL/GenBank/DDBJ databases">
        <title>Malate fermentation in French cider.</title>
        <authorList>
            <person name="Cousin F.J."/>
            <person name="Medina Fernandez S."/>
            <person name="Misery B."/>
            <person name="Laplace J.-M."/>
            <person name="Cretenet M."/>
        </authorList>
    </citation>
    <scope>NUCLEOTIDE SEQUENCE</scope>
    <source>
        <strain evidence="17">UCMA15129</strain>
    </source>
</reference>
<evidence type="ECO:0000313" key="20">
    <source>
        <dbReference type="Proteomes" id="UP001281024"/>
    </source>
</evidence>
<evidence type="ECO:0000256" key="1">
    <source>
        <dbReference type="ARBA" id="ARBA00000085"/>
    </source>
</evidence>
<name>A0A483C0W8_OENOE</name>
<keyword evidence="12" id="KW-0902">Two-component regulatory system</keyword>
<dbReference type="FunFam" id="1.10.287.130:FF:000001">
    <property type="entry name" value="Two-component sensor histidine kinase"/>
    <property type="match status" value="1"/>
</dbReference>
<dbReference type="PANTHER" id="PTHR45528">
    <property type="entry name" value="SENSOR HISTIDINE KINASE CPXA"/>
    <property type="match status" value="1"/>
</dbReference>
<dbReference type="GO" id="GO:0000155">
    <property type="term" value="F:phosphorelay sensor kinase activity"/>
    <property type="evidence" value="ECO:0007669"/>
    <property type="project" value="InterPro"/>
</dbReference>
<evidence type="ECO:0000256" key="8">
    <source>
        <dbReference type="ARBA" id="ARBA00022741"/>
    </source>
</evidence>
<feature type="domain" description="Histidine kinase" evidence="16">
    <location>
        <begin position="157"/>
        <end position="375"/>
    </location>
</feature>
<evidence type="ECO:0000256" key="15">
    <source>
        <dbReference type="SAM" id="Phobius"/>
    </source>
</evidence>
<feature type="transmembrane region" description="Helical" evidence="15">
    <location>
        <begin position="12"/>
        <end position="37"/>
    </location>
</feature>
<keyword evidence="5" id="KW-0597">Phosphoprotein</keyword>
<comment type="caution">
    <text evidence="17">The sequence shown here is derived from an EMBL/GenBank/DDBJ whole genome shotgun (WGS) entry which is preliminary data.</text>
</comment>
<dbReference type="Pfam" id="PF00512">
    <property type="entry name" value="HisKA"/>
    <property type="match status" value="1"/>
</dbReference>
<dbReference type="SMART" id="SM00388">
    <property type="entry name" value="HisKA"/>
    <property type="match status" value="1"/>
</dbReference>
<dbReference type="Gene3D" id="1.10.287.130">
    <property type="match status" value="1"/>
</dbReference>
<dbReference type="PROSITE" id="PS50109">
    <property type="entry name" value="HIS_KIN"/>
    <property type="match status" value="1"/>
</dbReference>
<dbReference type="FunFam" id="3.30.565.10:FF:000006">
    <property type="entry name" value="Sensor histidine kinase WalK"/>
    <property type="match status" value="1"/>
</dbReference>
<evidence type="ECO:0000256" key="9">
    <source>
        <dbReference type="ARBA" id="ARBA00022777"/>
    </source>
</evidence>
<dbReference type="EMBL" id="MLOK01000009">
    <property type="protein sequence ID" value="OIM22170.1"/>
    <property type="molecule type" value="Genomic_DNA"/>
</dbReference>
<dbReference type="GeneID" id="75064947"/>
<dbReference type="RefSeq" id="WP_002818033.1">
    <property type="nucleotide sequence ID" value="NZ_CP027431.1"/>
</dbReference>
<evidence type="ECO:0000256" key="5">
    <source>
        <dbReference type="ARBA" id="ARBA00022553"/>
    </source>
</evidence>
<proteinExistence type="predicted"/>
<gene>
    <name evidence="18" type="ORF">ATX59_00645</name>
    <name evidence="17" type="ORF">GA838_04095</name>
</gene>
<protein>
    <recommendedName>
        <fullName evidence="3">histidine kinase</fullName>
        <ecNumber evidence="3">2.7.13.3</ecNumber>
    </recommendedName>
</protein>
<evidence type="ECO:0000313" key="17">
    <source>
        <dbReference type="EMBL" id="MDV7714951.1"/>
    </source>
</evidence>
<keyword evidence="9 18" id="KW-0418">Kinase</keyword>
<dbReference type="Proteomes" id="UP001281024">
    <property type="component" value="Unassembled WGS sequence"/>
</dbReference>
<accession>A0A483C0W8</accession>
<keyword evidence="4" id="KW-1003">Cell membrane</keyword>
<keyword evidence="14" id="KW-0175">Coiled coil</keyword>
<dbReference type="InterPro" id="IPR004358">
    <property type="entry name" value="Sig_transdc_His_kin-like_C"/>
</dbReference>
<evidence type="ECO:0000256" key="2">
    <source>
        <dbReference type="ARBA" id="ARBA00004651"/>
    </source>
</evidence>
<dbReference type="GO" id="GO:0005886">
    <property type="term" value="C:plasma membrane"/>
    <property type="evidence" value="ECO:0007669"/>
    <property type="project" value="UniProtKB-SubCell"/>
</dbReference>
<evidence type="ECO:0000256" key="10">
    <source>
        <dbReference type="ARBA" id="ARBA00022840"/>
    </source>
</evidence>
<evidence type="ECO:0000256" key="6">
    <source>
        <dbReference type="ARBA" id="ARBA00022679"/>
    </source>
</evidence>
<keyword evidence="6" id="KW-0808">Transferase</keyword>
<feature type="coiled-coil region" evidence="14">
    <location>
        <begin position="95"/>
        <end position="153"/>
    </location>
</feature>
<evidence type="ECO:0000313" key="18">
    <source>
        <dbReference type="EMBL" id="OIM22170.1"/>
    </source>
</evidence>
<comment type="subcellular location">
    <subcellularLocation>
        <location evidence="2">Cell membrane</location>
        <topology evidence="2">Multi-pass membrane protein</topology>
    </subcellularLocation>
</comment>
<evidence type="ECO:0000256" key="7">
    <source>
        <dbReference type="ARBA" id="ARBA00022692"/>
    </source>
</evidence>
<keyword evidence="7 15" id="KW-0812">Transmembrane</keyword>
<keyword evidence="8" id="KW-0547">Nucleotide-binding</keyword>
<dbReference type="Pfam" id="PF02518">
    <property type="entry name" value="HATPase_c"/>
    <property type="match status" value="1"/>
</dbReference>
<feature type="transmembrane region" description="Helical" evidence="15">
    <location>
        <begin position="68"/>
        <end position="87"/>
    </location>
</feature>
<evidence type="ECO:0000313" key="19">
    <source>
        <dbReference type="Proteomes" id="UP000181728"/>
    </source>
</evidence>
<dbReference type="InterPro" id="IPR050398">
    <property type="entry name" value="HssS/ArlS-like"/>
</dbReference>
<evidence type="ECO:0000256" key="11">
    <source>
        <dbReference type="ARBA" id="ARBA00022989"/>
    </source>
</evidence>
<dbReference type="Proteomes" id="UP000181728">
    <property type="component" value="Unassembled WGS sequence"/>
</dbReference>
<organism evidence="17 20">
    <name type="scientific">Oenococcus oeni</name>
    <name type="common">Leuconostoc oenos</name>
    <dbReference type="NCBI Taxonomy" id="1247"/>
    <lineage>
        <taxon>Bacteria</taxon>
        <taxon>Bacillati</taxon>
        <taxon>Bacillota</taxon>
        <taxon>Bacilli</taxon>
        <taxon>Lactobacillales</taxon>
        <taxon>Lactobacillaceae</taxon>
        <taxon>Oenococcus</taxon>
    </lineage>
</organism>
<dbReference type="InterPro" id="IPR003594">
    <property type="entry name" value="HATPase_dom"/>
</dbReference>
<dbReference type="EC" id="2.7.13.3" evidence="3"/>
<evidence type="ECO:0000256" key="14">
    <source>
        <dbReference type="SAM" id="Coils"/>
    </source>
</evidence>
<keyword evidence="13 15" id="KW-0472">Membrane</keyword>
<sequence>MKLTAKEILHLSFYGAAAAIVLLFLDWSVFSFFTAILSGNFRISRGGFYSLARITFNSHNFTFKNQQWWGFVAILLIGIVLWIFLLLREYQQLQLKRLSNEITRINNTNDNDQIKMTSIDPMVTNLVSQINQMTQAKQEILDTELDNEKKQQELVTNVSHDLRTPLTSIIGYLGLIESNPKLPEEQMRKHVSTAYSKAQQLVSMVEDLFSYSQTQTNGENMNFQPMEISEFFDQLIVQFSLDAHKHNITMSSLTNPGQIKIVADPEKLARLFMNLINNAFKYGKSAMTFIKLTAVKKDDRVEIRVQNDGEQIPKSSLNKLFDRFYRVDQSGNKDISGTGLGLAISQGIVKQHHGAIRVESNTQLTSFIIELPLDASLGMPRD</sequence>
<dbReference type="InterPro" id="IPR005467">
    <property type="entry name" value="His_kinase_dom"/>
</dbReference>
<dbReference type="GO" id="GO:0005524">
    <property type="term" value="F:ATP binding"/>
    <property type="evidence" value="ECO:0007669"/>
    <property type="project" value="UniProtKB-KW"/>
</dbReference>
<dbReference type="CDD" id="cd00082">
    <property type="entry name" value="HisKA"/>
    <property type="match status" value="1"/>
</dbReference>
<dbReference type="Gene3D" id="3.30.565.10">
    <property type="entry name" value="Histidine kinase-like ATPase, C-terminal domain"/>
    <property type="match status" value="1"/>
</dbReference>
<evidence type="ECO:0000256" key="4">
    <source>
        <dbReference type="ARBA" id="ARBA00022475"/>
    </source>
</evidence>
<dbReference type="SUPFAM" id="SSF55874">
    <property type="entry name" value="ATPase domain of HSP90 chaperone/DNA topoisomerase II/histidine kinase"/>
    <property type="match status" value="1"/>
</dbReference>
<dbReference type="InterPro" id="IPR003661">
    <property type="entry name" value="HisK_dim/P_dom"/>
</dbReference>
<dbReference type="SUPFAM" id="SSF47384">
    <property type="entry name" value="Homodimeric domain of signal transducing histidine kinase"/>
    <property type="match status" value="1"/>
</dbReference>
<reference evidence="18 19" key="1">
    <citation type="journal article" date="2016" name="BMC Genomics">
        <title>Consensus pan-genome assembly of the specialised wine bacterium Oenococcus oeni.</title>
        <authorList>
            <person name="Sternes P.R."/>
            <person name="Borneman A.R."/>
        </authorList>
    </citation>
    <scope>NUCLEOTIDE SEQUENCE [LARGE SCALE GENOMIC DNA]</scope>
    <source>
        <strain evidence="18 19">AWRIB661</strain>
    </source>
</reference>
<dbReference type="EMBL" id="WERV01000003">
    <property type="protein sequence ID" value="MDV7714951.1"/>
    <property type="molecule type" value="Genomic_DNA"/>
</dbReference>
<dbReference type="InterPro" id="IPR036097">
    <property type="entry name" value="HisK_dim/P_sf"/>
</dbReference>
<dbReference type="PANTHER" id="PTHR45528:SF1">
    <property type="entry name" value="SENSOR HISTIDINE KINASE CPXA"/>
    <property type="match status" value="1"/>
</dbReference>
<comment type="catalytic activity">
    <reaction evidence="1">
        <text>ATP + protein L-histidine = ADP + protein N-phospho-L-histidine.</text>
        <dbReference type="EC" id="2.7.13.3"/>
    </reaction>
</comment>
<dbReference type="InterPro" id="IPR036890">
    <property type="entry name" value="HATPase_C_sf"/>
</dbReference>
<keyword evidence="11 15" id="KW-1133">Transmembrane helix</keyword>
<evidence type="ECO:0000256" key="3">
    <source>
        <dbReference type="ARBA" id="ARBA00012438"/>
    </source>
</evidence>
<dbReference type="SMART" id="SM00387">
    <property type="entry name" value="HATPase_c"/>
    <property type="match status" value="1"/>
</dbReference>
<dbReference type="PRINTS" id="PR00344">
    <property type="entry name" value="BCTRLSENSOR"/>
</dbReference>
<evidence type="ECO:0000256" key="12">
    <source>
        <dbReference type="ARBA" id="ARBA00023012"/>
    </source>
</evidence>
<dbReference type="AlphaFoldDB" id="A0A483C0W8"/>